<gene>
    <name evidence="4" type="ORF">FPZ54_12675</name>
</gene>
<reference evidence="4 5" key="1">
    <citation type="submission" date="2019-07" db="EMBL/GenBank/DDBJ databases">
        <title>Sphingomonas alkalisoli sp. nov., isolated from rhizosphere soil of Suaedae salsa.</title>
        <authorList>
            <person name="Zhang H."/>
            <person name="Xu L."/>
            <person name="Zhang J.-X."/>
            <person name="Sun J.-Q."/>
        </authorList>
    </citation>
    <scope>NUCLEOTIDE SEQUENCE [LARGE SCALE GENOMIC DNA]</scope>
    <source>
        <strain evidence="4 5">XS-10</strain>
    </source>
</reference>
<protein>
    <submittedName>
        <fullName evidence="4">PhzF family phenazine biosynthesis protein</fullName>
    </submittedName>
</protein>
<dbReference type="PANTHER" id="PTHR13774">
    <property type="entry name" value="PHENAZINE BIOSYNTHESIS PROTEIN"/>
    <property type="match status" value="1"/>
</dbReference>
<dbReference type="Gene3D" id="3.10.310.10">
    <property type="entry name" value="Diaminopimelate Epimerase, Chain A, domain 1"/>
    <property type="match status" value="2"/>
</dbReference>
<evidence type="ECO:0000256" key="2">
    <source>
        <dbReference type="ARBA" id="ARBA00023235"/>
    </source>
</evidence>
<dbReference type="OrthoDB" id="9788221at2"/>
<dbReference type="InterPro" id="IPR003719">
    <property type="entry name" value="Phenazine_PhzF-like"/>
</dbReference>
<proteinExistence type="inferred from homology"/>
<dbReference type="KEGG" id="ssua:FPZ54_12675"/>
<dbReference type="EMBL" id="CP042239">
    <property type="protein sequence ID" value="QDX28264.1"/>
    <property type="molecule type" value="Genomic_DNA"/>
</dbReference>
<dbReference type="PANTHER" id="PTHR13774:SF17">
    <property type="entry name" value="PHENAZINE BIOSYNTHESIS-LIKE DOMAIN-CONTAINING PROTEIN"/>
    <property type="match status" value="1"/>
</dbReference>
<dbReference type="RefSeq" id="WP_145849810.1">
    <property type="nucleotide sequence ID" value="NZ_CP042239.1"/>
</dbReference>
<feature type="active site" evidence="3">
    <location>
        <position position="46"/>
    </location>
</feature>
<dbReference type="SUPFAM" id="SSF54506">
    <property type="entry name" value="Diaminopimelate epimerase-like"/>
    <property type="match status" value="1"/>
</dbReference>
<dbReference type="GO" id="GO:0005737">
    <property type="term" value="C:cytoplasm"/>
    <property type="evidence" value="ECO:0007669"/>
    <property type="project" value="TreeGrafter"/>
</dbReference>
<keyword evidence="5" id="KW-1185">Reference proteome</keyword>
<evidence type="ECO:0000313" key="4">
    <source>
        <dbReference type="EMBL" id="QDX28264.1"/>
    </source>
</evidence>
<dbReference type="NCBIfam" id="TIGR00654">
    <property type="entry name" value="PhzF_family"/>
    <property type="match status" value="1"/>
</dbReference>
<dbReference type="AlphaFoldDB" id="A0A518RLF8"/>
<dbReference type="Pfam" id="PF02567">
    <property type="entry name" value="PhzC-PhzF"/>
    <property type="match status" value="1"/>
</dbReference>
<evidence type="ECO:0000256" key="3">
    <source>
        <dbReference type="PIRSR" id="PIRSR016184-1"/>
    </source>
</evidence>
<name>A0A518RLF8_9SPHN</name>
<dbReference type="GO" id="GO:0016853">
    <property type="term" value="F:isomerase activity"/>
    <property type="evidence" value="ECO:0007669"/>
    <property type="project" value="UniProtKB-KW"/>
</dbReference>
<dbReference type="PIRSF" id="PIRSF016184">
    <property type="entry name" value="PhzC_PhzF"/>
    <property type="match status" value="1"/>
</dbReference>
<evidence type="ECO:0000256" key="1">
    <source>
        <dbReference type="ARBA" id="ARBA00008270"/>
    </source>
</evidence>
<comment type="similarity">
    <text evidence="1">Belongs to the PhzF family.</text>
</comment>
<dbReference type="Proteomes" id="UP000318055">
    <property type="component" value="Chromosome"/>
</dbReference>
<organism evidence="4 5">
    <name type="scientific">Sphingomonas suaedae</name>
    <dbReference type="NCBI Taxonomy" id="2599297"/>
    <lineage>
        <taxon>Bacteria</taxon>
        <taxon>Pseudomonadati</taxon>
        <taxon>Pseudomonadota</taxon>
        <taxon>Alphaproteobacteria</taxon>
        <taxon>Sphingomonadales</taxon>
        <taxon>Sphingomonadaceae</taxon>
        <taxon>Sphingomonas</taxon>
    </lineage>
</organism>
<accession>A0A518RLF8</accession>
<keyword evidence="2" id="KW-0413">Isomerase</keyword>
<evidence type="ECO:0000313" key="5">
    <source>
        <dbReference type="Proteomes" id="UP000318055"/>
    </source>
</evidence>
<sequence length="265" mass="28289">MQLPFAQIDAFADRPFTGNQAAVMPLDAWLDDAMLQAIAEENNLAETAFLVPDASGAADYELRWFTPAVEVALCGHATLASGHYLLSRDAALSEVRFRTRRAGILSVAREGEGYAMALPAYPPVPADVPGLRAALGLAEDQGKTLRHPNGYDLMVLDSEAAVRALTPDFRALAAIGDTLNIVTAPGEETDVVSRVFAPAAGIDEDPVTGSAHCVLTPYWAARLGRTRFTAFQASARGGHVACEAARDQVMLRGRCVTVIEGTFYL</sequence>